<dbReference type="InterPro" id="IPR006140">
    <property type="entry name" value="D-isomer_DH_NAD-bd"/>
</dbReference>
<comment type="caution">
    <text evidence="4">The sequence shown here is derived from an EMBL/GenBank/DDBJ whole genome shotgun (WGS) entry which is preliminary data.</text>
</comment>
<proteinExistence type="predicted"/>
<dbReference type="InterPro" id="IPR036291">
    <property type="entry name" value="NAD(P)-bd_dom_sf"/>
</dbReference>
<dbReference type="EMBL" id="JBGOSP010000013">
    <property type="protein sequence ID" value="MFA3839520.1"/>
    <property type="molecule type" value="Genomic_DNA"/>
</dbReference>
<evidence type="ECO:0000256" key="2">
    <source>
        <dbReference type="ARBA" id="ARBA00023027"/>
    </source>
</evidence>
<dbReference type="Proteomes" id="UP001571476">
    <property type="component" value="Unassembled WGS sequence"/>
</dbReference>
<feature type="domain" description="D-isomer specific 2-hydroxyacid dehydrogenase NAD-binding" evidence="3">
    <location>
        <begin position="5"/>
        <end position="79"/>
    </location>
</feature>
<sequence length="111" mass="11798">MPGGGGTSHLIDGARLAMMKPTKFMINSARGDMVDRSALSDALRSGTIAGAGLDVYEREPSLPTELRELDNVVLLPHLGSATLPTRTAMGMLVLQNLHAFLDGREPPCRVA</sequence>
<evidence type="ECO:0000256" key="1">
    <source>
        <dbReference type="ARBA" id="ARBA00023002"/>
    </source>
</evidence>
<name>A0ABV4SM77_9ACTN</name>
<keyword evidence="1" id="KW-0560">Oxidoreductase</keyword>
<evidence type="ECO:0000313" key="4">
    <source>
        <dbReference type="EMBL" id="MFA3839520.1"/>
    </source>
</evidence>
<reference evidence="4 5" key="1">
    <citation type="submission" date="2024-08" db="EMBL/GenBank/DDBJ databases">
        <title>Genome sequence of Streptomyces aureus CACIA-1.46HGO.</title>
        <authorList>
            <person name="Evangelista-Martinez Z."/>
        </authorList>
    </citation>
    <scope>NUCLEOTIDE SEQUENCE [LARGE SCALE GENOMIC DNA]</scope>
    <source>
        <strain evidence="4 5">CACIA-1.46HGO</strain>
    </source>
</reference>
<evidence type="ECO:0000259" key="3">
    <source>
        <dbReference type="Pfam" id="PF02826"/>
    </source>
</evidence>
<dbReference type="PANTHER" id="PTHR10996">
    <property type="entry name" value="2-HYDROXYACID DEHYDROGENASE-RELATED"/>
    <property type="match status" value="1"/>
</dbReference>
<dbReference type="PANTHER" id="PTHR10996:SF178">
    <property type="entry name" value="2-HYDROXYACID DEHYDROGENASE YGL185C-RELATED"/>
    <property type="match status" value="1"/>
</dbReference>
<accession>A0ABV4SM77</accession>
<dbReference type="InterPro" id="IPR050223">
    <property type="entry name" value="D-isomer_2-hydroxyacid_DH"/>
</dbReference>
<dbReference type="SUPFAM" id="SSF51735">
    <property type="entry name" value="NAD(P)-binding Rossmann-fold domains"/>
    <property type="match status" value="1"/>
</dbReference>
<protein>
    <submittedName>
        <fullName evidence="4">2-hydroxyacid dehydrogenase</fullName>
    </submittedName>
</protein>
<gene>
    <name evidence="4" type="ORF">ACEG43_25665</name>
</gene>
<dbReference type="Gene3D" id="3.40.50.720">
    <property type="entry name" value="NAD(P)-binding Rossmann-like Domain"/>
    <property type="match status" value="2"/>
</dbReference>
<dbReference type="RefSeq" id="WP_372564306.1">
    <property type="nucleotide sequence ID" value="NZ_JBGOSP010000013.1"/>
</dbReference>
<dbReference type="Pfam" id="PF02826">
    <property type="entry name" value="2-Hacid_dh_C"/>
    <property type="match status" value="1"/>
</dbReference>
<keyword evidence="2" id="KW-0520">NAD</keyword>
<organism evidence="4 5">
    <name type="scientific">Streptomyces aureus</name>
    <dbReference type="NCBI Taxonomy" id="193461"/>
    <lineage>
        <taxon>Bacteria</taxon>
        <taxon>Bacillati</taxon>
        <taxon>Actinomycetota</taxon>
        <taxon>Actinomycetes</taxon>
        <taxon>Kitasatosporales</taxon>
        <taxon>Streptomycetaceae</taxon>
        <taxon>Streptomyces</taxon>
    </lineage>
</organism>
<evidence type="ECO:0000313" key="5">
    <source>
        <dbReference type="Proteomes" id="UP001571476"/>
    </source>
</evidence>
<keyword evidence="5" id="KW-1185">Reference proteome</keyword>